<feature type="compositionally biased region" description="Basic and acidic residues" evidence="4">
    <location>
        <begin position="353"/>
        <end position="377"/>
    </location>
</feature>
<evidence type="ECO:0000313" key="5">
    <source>
        <dbReference type="EMBL" id="KAF8769213.1"/>
    </source>
</evidence>
<dbReference type="OrthoDB" id="730111at2759"/>
<dbReference type="InterPro" id="IPR011011">
    <property type="entry name" value="Znf_FYVE_PHD"/>
</dbReference>
<feature type="compositionally biased region" description="Basic residues" evidence="4">
    <location>
        <begin position="25"/>
        <end position="35"/>
    </location>
</feature>
<dbReference type="InterPro" id="IPR019786">
    <property type="entry name" value="Zinc_finger_PHD-type_CS"/>
</dbReference>
<feature type="region of interest" description="Disordered" evidence="4">
    <location>
        <begin position="1"/>
        <end position="53"/>
    </location>
</feature>
<protein>
    <recommendedName>
        <fullName evidence="7">PHD-type domain-containing protein</fullName>
    </recommendedName>
</protein>
<comment type="caution">
    <text evidence="5">The sequence shown here is derived from an EMBL/GenBank/DDBJ whole genome shotgun (WGS) entry which is preliminary data.</text>
</comment>
<dbReference type="PANTHER" id="PTHR38530">
    <property type="entry name" value="OS06G0468300 PROTEIN"/>
    <property type="match status" value="1"/>
</dbReference>
<dbReference type="GO" id="GO:0008270">
    <property type="term" value="F:zinc ion binding"/>
    <property type="evidence" value="ECO:0007669"/>
    <property type="project" value="UniProtKB-KW"/>
</dbReference>
<evidence type="ECO:0000313" key="6">
    <source>
        <dbReference type="Proteomes" id="UP000636709"/>
    </source>
</evidence>
<keyword evidence="3" id="KW-0862">Zinc</keyword>
<feature type="region of interest" description="Disordered" evidence="4">
    <location>
        <begin position="353"/>
        <end position="384"/>
    </location>
</feature>
<dbReference type="Proteomes" id="UP000636709">
    <property type="component" value="Unassembled WGS sequence"/>
</dbReference>
<evidence type="ECO:0000256" key="4">
    <source>
        <dbReference type="SAM" id="MobiDB-lite"/>
    </source>
</evidence>
<name>A0A835FPM3_9POAL</name>
<evidence type="ECO:0008006" key="7">
    <source>
        <dbReference type="Google" id="ProtNLM"/>
    </source>
</evidence>
<accession>A0A835FPM3</accession>
<feature type="region of interest" description="Disordered" evidence="4">
    <location>
        <begin position="241"/>
        <end position="260"/>
    </location>
</feature>
<reference evidence="5" key="1">
    <citation type="submission" date="2020-07" db="EMBL/GenBank/DDBJ databases">
        <title>Genome sequence and genetic diversity analysis of an under-domesticated orphan crop, white fonio (Digitaria exilis).</title>
        <authorList>
            <person name="Bennetzen J.L."/>
            <person name="Chen S."/>
            <person name="Ma X."/>
            <person name="Wang X."/>
            <person name="Yssel A.E.J."/>
            <person name="Chaluvadi S.R."/>
            <person name="Johnson M."/>
            <person name="Gangashetty P."/>
            <person name="Hamidou F."/>
            <person name="Sanogo M.D."/>
            <person name="Zwaenepoel A."/>
            <person name="Wallace J."/>
            <person name="Van De Peer Y."/>
            <person name="Van Deynze A."/>
        </authorList>
    </citation>
    <scope>NUCLEOTIDE SEQUENCE</scope>
    <source>
        <tissue evidence="5">Leaves</tissue>
    </source>
</reference>
<dbReference type="PROSITE" id="PS01359">
    <property type="entry name" value="ZF_PHD_1"/>
    <property type="match status" value="1"/>
</dbReference>
<evidence type="ECO:0000256" key="3">
    <source>
        <dbReference type="ARBA" id="ARBA00022833"/>
    </source>
</evidence>
<evidence type="ECO:0000256" key="1">
    <source>
        <dbReference type="ARBA" id="ARBA00022723"/>
    </source>
</evidence>
<feature type="compositionally biased region" description="Pro residues" evidence="4">
    <location>
        <begin position="37"/>
        <end position="53"/>
    </location>
</feature>
<sequence>MAQDDDAPSALAEHPAPPPPPPRLLSKHRPRRRAAAPRPPLPPPPLLPPPPPARGQPDLTLCHCCGDRFPPPPQPGAKQPKRRPVRPLPSLWRVVLLCAECRSLVRSAAVCSYCLSLDNPPPEDSAVSCRRCERFVHRSCIPAEHRTAVIQPVGLEDFLCIDCCPILRPKAGGFNLGPNLRDPTSVAGGDALRKDVEVKSPSKWGKEASGIGGFMGRASGDPVLLDEEFALQLHLSMNGSQRISRSGSASSGASAAPGKGKNCVVAGRNGNGNDQGICVTNMMAQLDDEEEPGGDRVWRSDSPIMVVLALECVKGKHADQGVKAKRKGPPVILKQDDSVNRYKKQYVKRSKIMQEKVEHTPSRTICDGKDRNSDHGDSGVAPMK</sequence>
<gene>
    <name evidence="5" type="ORF">HU200_006716</name>
</gene>
<keyword evidence="1" id="KW-0479">Metal-binding</keyword>
<proteinExistence type="predicted"/>
<feature type="compositionally biased region" description="Low complexity" evidence="4">
    <location>
        <begin position="241"/>
        <end position="258"/>
    </location>
</feature>
<keyword evidence="6" id="KW-1185">Reference proteome</keyword>
<dbReference type="SUPFAM" id="SSF57903">
    <property type="entry name" value="FYVE/PHD zinc finger"/>
    <property type="match status" value="1"/>
</dbReference>
<evidence type="ECO:0000256" key="2">
    <source>
        <dbReference type="ARBA" id="ARBA00022771"/>
    </source>
</evidence>
<organism evidence="5 6">
    <name type="scientific">Digitaria exilis</name>
    <dbReference type="NCBI Taxonomy" id="1010633"/>
    <lineage>
        <taxon>Eukaryota</taxon>
        <taxon>Viridiplantae</taxon>
        <taxon>Streptophyta</taxon>
        <taxon>Embryophyta</taxon>
        <taxon>Tracheophyta</taxon>
        <taxon>Spermatophyta</taxon>
        <taxon>Magnoliopsida</taxon>
        <taxon>Liliopsida</taxon>
        <taxon>Poales</taxon>
        <taxon>Poaceae</taxon>
        <taxon>PACMAD clade</taxon>
        <taxon>Panicoideae</taxon>
        <taxon>Panicodae</taxon>
        <taxon>Paniceae</taxon>
        <taxon>Anthephorinae</taxon>
        <taxon>Digitaria</taxon>
    </lineage>
</organism>
<keyword evidence="2" id="KW-0863">Zinc-finger</keyword>
<dbReference type="AlphaFoldDB" id="A0A835FPM3"/>
<dbReference type="EMBL" id="JACEFO010000450">
    <property type="protein sequence ID" value="KAF8769213.1"/>
    <property type="molecule type" value="Genomic_DNA"/>
</dbReference>